<feature type="non-terminal residue" evidence="2">
    <location>
        <position position="34"/>
    </location>
</feature>
<proteinExistence type="predicted"/>
<organism evidence="2 3">
    <name type="scientific">Trifolium medium</name>
    <dbReference type="NCBI Taxonomy" id="97028"/>
    <lineage>
        <taxon>Eukaryota</taxon>
        <taxon>Viridiplantae</taxon>
        <taxon>Streptophyta</taxon>
        <taxon>Embryophyta</taxon>
        <taxon>Tracheophyta</taxon>
        <taxon>Spermatophyta</taxon>
        <taxon>Magnoliopsida</taxon>
        <taxon>eudicotyledons</taxon>
        <taxon>Gunneridae</taxon>
        <taxon>Pentapetalae</taxon>
        <taxon>rosids</taxon>
        <taxon>fabids</taxon>
        <taxon>Fabales</taxon>
        <taxon>Fabaceae</taxon>
        <taxon>Papilionoideae</taxon>
        <taxon>50 kb inversion clade</taxon>
        <taxon>NPAAA clade</taxon>
        <taxon>Hologalegina</taxon>
        <taxon>IRL clade</taxon>
        <taxon>Trifolieae</taxon>
        <taxon>Trifolium</taxon>
    </lineage>
</organism>
<reference evidence="2 3" key="1">
    <citation type="journal article" date="2018" name="Front. Plant Sci.">
        <title>Red Clover (Trifolium pratense) and Zigzag Clover (T. medium) - A Picture of Genomic Similarities and Differences.</title>
        <authorList>
            <person name="Dluhosova J."/>
            <person name="Istvanek J."/>
            <person name="Nedelnik J."/>
            <person name="Repkova J."/>
        </authorList>
    </citation>
    <scope>NUCLEOTIDE SEQUENCE [LARGE SCALE GENOMIC DNA]</scope>
    <source>
        <strain evidence="3">cv. 10/8</strain>
        <tissue evidence="2">Leaf</tissue>
    </source>
</reference>
<dbReference type="Proteomes" id="UP000265520">
    <property type="component" value="Unassembled WGS sequence"/>
</dbReference>
<keyword evidence="3" id="KW-1185">Reference proteome</keyword>
<feature type="region of interest" description="Disordered" evidence="1">
    <location>
        <begin position="1"/>
        <end position="34"/>
    </location>
</feature>
<evidence type="ECO:0000313" key="2">
    <source>
        <dbReference type="EMBL" id="MCI29554.1"/>
    </source>
</evidence>
<name>A0A392R0D4_9FABA</name>
<accession>A0A392R0D4</accession>
<protein>
    <submittedName>
        <fullName evidence="2">Uncharacterized protein</fullName>
    </submittedName>
</protein>
<dbReference type="AlphaFoldDB" id="A0A392R0D4"/>
<sequence length="34" mass="3769">MEDEDEIHQTHTPVTTEEVGTIPTKTSEEGNLTV</sequence>
<comment type="caution">
    <text evidence="2">The sequence shown here is derived from an EMBL/GenBank/DDBJ whole genome shotgun (WGS) entry which is preliminary data.</text>
</comment>
<evidence type="ECO:0000256" key="1">
    <source>
        <dbReference type="SAM" id="MobiDB-lite"/>
    </source>
</evidence>
<dbReference type="EMBL" id="LXQA010173361">
    <property type="protein sequence ID" value="MCI29554.1"/>
    <property type="molecule type" value="Genomic_DNA"/>
</dbReference>
<evidence type="ECO:0000313" key="3">
    <source>
        <dbReference type="Proteomes" id="UP000265520"/>
    </source>
</evidence>
<feature type="compositionally biased region" description="Polar residues" evidence="1">
    <location>
        <begin position="23"/>
        <end position="34"/>
    </location>
</feature>